<dbReference type="RefSeq" id="WP_002961616.1">
    <property type="nucleotide sequence ID" value="NZ_CP029490.1"/>
</dbReference>
<protein>
    <submittedName>
        <fullName evidence="4">TetR/AcrR family transcriptional regulator</fullName>
    </submittedName>
</protein>
<dbReference type="EMBL" id="CP029490">
    <property type="protein sequence ID" value="AWN20817.1"/>
    <property type="molecule type" value="Genomic_DNA"/>
</dbReference>
<dbReference type="InterPro" id="IPR050624">
    <property type="entry name" value="HTH-type_Tx_Regulator"/>
</dbReference>
<evidence type="ECO:0000256" key="1">
    <source>
        <dbReference type="ARBA" id="ARBA00023125"/>
    </source>
</evidence>
<proteinExistence type="predicted"/>
<feature type="domain" description="HTH tetR-type" evidence="3">
    <location>
        <begin position="8"/>
        <end position="68"/>
    </location>
</feature>
<reference evidence="4 5" key="1">
    <citation type="submission" date="2018-05" db="EMBL/GenBank/DDBJ databases">
        <title>Complete genome sequences of Streptococcus sobrinus.</title>
        <authorList>
            <person name="Sales M."/>
            <person name="Jensen P.A."/>
        </authorList>
    </citation>
    <scope>NUCLEOTIDE SEQUENCE [LARGE SCALE GENOMIC DNA]</scope>
    <source>
        <strain evidence="4 5">SL1</strain>
    </source>
</reference>
<sequence length="194" mass="22519">MRDVKAPEVRRREIIDASMKLFMEKGYQKTRTQDIIERVGISRGLLYYHFKNKEDILYSLIELYTEPLARSLSTIANANDLSPAQKVKAFFDETVIDPAGKTAEKETLQETVDMKANHYLMDRFSHKLVEQTSKDLTKIFEEGLAKGDFHIENPKELAQMLMTAYVFTDKSLQTQDYIRTFHELINKALGENIF</sequence>
<dbReference type="PRINTS" id="PR00455">
    <property type="entry name" value="HTHTETR"/>
</dbReference>
<keyword evidence="5" id="KW-1185">Reference proteome</keyword>
<keyword evidence="1 2" id="KW-0238">DNA-binding</keyword>
<evidence type="ECO:0000256" key="2">
    <source>
        <dbReference type="PROSITE-ProRule" id="PRU00335"/>
    </source>
</evidence>
<dbReference type="Gene3D" id="1.10.357.10">
    <property type="entry name" value="Tetracycline Repressor, domain 2"/>
    <property type="match status" value="1"/>
</dbReference>
<name>A0ABN5LMZ6_9STRE</name>
<dbReference type="InterPro" id="IPR001647">
    <property type="entry name" value="HTH_TetR"/>
</dbReference>
<dbReference type="Pfam" id="PF00440">
    <property type="entry name" value="TetR_N"/>
    <property type="match status" value="1"/>
</dbReference>
<dbReference type="PROSITE" id="PS50977">
    <property type="entry name" value="HTH_TETR_2"/>
    <property type="match status" value="1"/>
</dbReference>
<dbReference type="InterPro" id="IPR009057">
    <property type="entry name" value="Homeodomain-like_sf"/>
</dbReference>
<dbReference type="SUPFAM" id="SSF48498">
    <property type="entry name" value="Tetracyclin repressor-like, C-terminal domain"/>
    <property type="match status" value="1"/>
</dbReference>
<evidence type="ECO:0000259" key="3">
    <source>
        <dbReference type="PROSITE" id="PS50977"/>
    </source>
</evidence>
<accession>A0ABN5LMZ6</accession>
<evidence type="ECO:0000313" key="4">
    <source>
        <dbReference type="EMBL" id="AWN20817.1"/>
    </source>
</evidence>
<dbReference type="Proteomes" id="UP000245369">
    <property type="component" value="Chromosome"/>
</dbReference>
<dbReference type="SUPFAM" id="SSF46689">
    <property type="entry name" value="Homeodomain-like"/>
    <property type="match status" value="1"/>
</dbReference>
<feature type="DNA-binding region" description="H-T-H motif" evidence="2">
    <location>
        <begin position="31"/>
        <end position="50"/>
    </location>
</feature>
<dbReference type="PANTHER" id="PTHR43479:SF11">
    <property type="entry name" value="ACREF_ENVCD OPERON REPRESSOR-RELATED"/>
    <property type="match status" value="1"/>
</dbReference>
<gene>
    <name evidence="4" type="ORF">DK182_05420</name>
</gene>
<dbReference type="InterPro" id="IPR036271">
    <property type="entry name" value="Tet_transcr_reg_TetR-rel_C_sf"/>
</dbReference>
<dbReference type="GeneID" id="93923948"/>
<evidence type="ECO:0000313" key="5">
    <source>
        <dbReference type="Proteomes" id="UP000245369"/>
    </source>
</evidence>
<organism evidence="4 5">
    <name type="scientific">Streptococcus sobrinus</name>
    <dbReference type="NCBI Taxonomy" id="1310"/>
    <lineage>
        <taxon>Bacteria</taxon>
        <taxon>Bacillati</taxon>
        <taxon>Bacillota</taxon>
        <taxon>Bacilli</taxon>
        <taxon>Lactobacillales</taxon>
        <taxon>Streptococcaceae</taxon>
        <taxon>Streptococcus</taxon>
    </lineage>
</organism>
<dbReference type="PANTHER" id="PTHR43479">
    <property type="entry name" value="ACREF/ENVCD OPERON REPRESSOR-RELATED"/>
    <property type="match status" value="1"/>
</dbReference>